<evidence type="ECO:0000256" key="1">
    <source>
        <dbReference type="ARBA" id="ARBA00004123"/>
    </source>
</evidence>
<organism evidence="6 7">
    <name type="scientific">Sesamum angolense</name>
    <dbReference type="NCBI Taxonomy" id="2727404"/>
    <lineage>
        <taxon>Eukaryota</taxon>
        <taxon>Viridiplantae</taxon>
        <taxon>Streptophyta</taxon>
        <taxon>Embryophyta</taxon>
        <taxon>Tracheophyta</taxon>
        <taxon>Spermatophyta</taxon>
        <taxon>Magnoliopsida</taxon>
        <taxon>eudicotyledons</taxon>
        <taxon>Gunneridae</taxon>
        <taxon>Pentapetalae</taxon>
        <taxon>asterids</taxon>
        <taxon>lamiids</taxon>
        <taxon>Lamiales</taxon>
        <taxon>Pedaliaceae</taxon>
        <taxon>Sesamum</taxon>
    </lineage>
</organism>
<dbReference type="PANTHER" id="PTHR46481:SF10">
    <property type="entry name" value="ZINC FINGER BED DOMAIN-CONTAINING PROTEIN 39"/>
    <property type="match status" value="1"/>
</dbReference>
<protein>
    <submittedName>
        <fullName evidence="6">Uncharacterized protein</fullName>
    </submittedName>
</protein>
<gene>
    <name evidence="6" type="ORF">Sango_2690300</name>
</gene>
<evidence type="ECO:0000256" key="4">
    <source>
        <dbReference type="ARBA" id="ARBA00022833"/>
    </source>
</evidence>
<dbReference type="Proteomes" id="UP001289374">
    <property type="component" value="Unassembled WGS sequence"/>
</dbReference>
<dbReference type="GO" id="GO:0008270">
    <property type="term" value="F:zinc ion binding"/>
    <property type="evidence" value="ECO:0007669"/>
    <property type="project" value="UniProtKB-KW"/>
</dbReference>
<keyword evidence="5" id="KW-0539">Nucleus</keyword>
<dbReference type="GO" id="GO:0005634">
    <property type="term" value="C:nucleus"/>
    <property type="evidence" value="ECO:0007669"/>
    <property type="project" value="UniProtKB-SubCell"/>
</dbReference>
<evidence type="ECO:0000256" key="2">
    <source>
        <dbReference type="ARBA" id="ARBA00022723"/>
    </source>
</evidence>
<evidence type="ECO:0000256" key="3">
    <source>
        <dbReference type="ARBA" id="ARBA00022771"/>
    </source>
</evidence>
<reference evidence="6" key="2">
    <citation type="journal article" date="2024" name="Plant">
        <title>Genomic evolution and insights into agronomic trait innovations of Sesamum species.</title>
        <authorList>
            <person name="Miao H."/>
            <person name="Wang L."/>
            <person name="Qu L."/>
            <person name="Liu H."/>
            <person name="Sun Y."/>
            <person name="Le M."/>
            <person name="Wang Q."/>
            <person name="Wei S."/>
            <person name="Zheng Y."/>
            <person name="Lin W."/>
            <person name="Duan Y."/>
            <person name="Cao H."/>
            <person name="Xiong S."/>
            <person name="Wang X."/>
            <person name="Wei L."/>
            <person name="Li C."/>
            <person name="Ma Q."/>
            <person name="Ju M."/>
            <person name="Zhao R."/>
            <person name="Li G."/>
            <person name="Mu C."/>
            <person name="Tian Q."/>
            <person name="Mei H."/>
            <person name="Zhang T."/>
            <person name="Gao T."/>
            <person name="Zhang H."/>
        </authorList>
    </citation>
    <scope>NUCLEOTIDE SEQUENCE</scope>
    <source>
        <strain evidence="6">K16</strain>
    </source>
</reference>
<comment type="subcellular location">
    <subcellularLocation>
        <location evidence="1">Nucleus</location>
    </subcellularLocation>
</comment>
<dbReference type="PANTHER" id="PTHR46481">
    <property type="entry name" value="ZINC FINGER BED DOMAIN-CONTAINING PROTEIN 4"/>
    <property type="match status" value="1"/>
</dbReference>
<evidence type="ECO:0000256" key="5">
    <source>
        <dbReference type="ARBA" id="ARBA00023242"/>
    </source>
</evidence>
<reference evidence="6" key="1">
    <citation type="submission" date="2020-06" db="EMBL/GenBank/DDBJ databases">
        <authorList>
            <person name="Li T."/>
            <person name="Hu X."/>
            <person name="Zhang T."/>
            <person name="Song X."/>
            <person name="Zhang H."/>
            <person name="Dai N."/>
            <person name="Sheng W."/>
            <person name="Hou X."/>
            <person name="Wei L."/>
        </authorList>
    </citation>
    <scope>NUCLEOTIDE SEQUENCE</scope>
    <source>
        <strain evidence="6">K16</strain>
        <tissue evidence="6">Leaf</tissue>
    </source>
</reference>
<keyword evidence="3" id="KW-0863">Zinc-finger</keyword>
<dbReference type="InterPro" id="IPR052035">
    <property type="entry name" value="ZnF_BED_domain_contain"/>
</dbReference>
<name>A0AAE1W2S5_9LAMI</name>
<evidence type="ECO:0000313" key="7">
    <source>
        <dbReference type="Proteomes" id="UP001289374"/>
    </source>
</evidence>
<sequence>MPKWRGISRTTTRTYCVNVYEAEKKKLKNLLQKVDKISLTTDCWKSKNQEMEYLVIAGYWIHQNWQLQKRVLNLVRILPPHRGLEIVDAIWCYMEDWDIESKIHTVSVDNASVNDSVLFHVKMYAQRKK</sequence>
<proteinExistence type="predicted"/>
<dbReference type="InterPro" id="IPR012337">
    <property type="entry name" value="RNaseH-like_sf"/>
</dbReference>
<dbReference type="AlphaFoldDB" id="A0AAE1W2S5"/>
<keyword evidence="7" id="KW-1185">Reference proteome</keyword>
<dbReference type="EMBL" id="JACGWL010000016">
    <property type="protein sequence ID" value="KAK4385663.1"/>
    <property type="molecule type" value="Genomic_DNA"/>
</dbReference>
<keyword evidence="2" id="KW-0479">Metal-binding</keyword>
<accession>A0AAE1W2S5</accession>
<comment type="caution">
    <text evidence="6">The sequence shown here is derived from an EMBL/GenBank/DDBJ whole genome shotgun (WGS) entry which is preliminary data.</text>
</comment>
<dbReference type="SUPFAM" id="SSF53098">
    <property type="entry name" value="Ribonuclease H-like"/>
    <property type="match status" value="1"/>
</dbReference>
<evidence type="ECO:0000313" key="6">
    <source>
        <dbReference type="EMBL" id="KAK4385663.1"/>
    </source>
</evidence>
<keyword evidence="4" id="KW-0862">Zinc</keyword>